<dbReference type="HOGENOM" id="CLU_1384562_0_0_1"/>
<dbReference type="VEuPathDB" id="FungiDB:PCH_Pc12g03010"/>
<keyword evidence="2" id="KW-1185">Reference proteome</keyword>
<reference evidence="1 2" key="1">
    <citation type="journal article" date="2008" name="Nat. Biotechnol.">
        <title>Genome sequencing and analysis of the filamentous fungus Penicillium chrysogenum.</title>
        <authorList>
            <person name="van den Berg M.A."/>
            <person name="Albang R."/>
            <person name="Albermann K."/>
            <person name="Badger J.H."/>
            <person name="Daran J.-M."/>
            <person name="Driessen A.J.M."/>
            <person name="Garcia-Estrada C."/>
            <person name="Fedorova N.D."/>
            <person name="Harris D.M."/>
            <person name="Heijne W.H.M."/>
            <person name="Joardar V.S."/>
            <person name="Kiel J.A.K.W."/>
            <person name="Kovalchuk A."/>
            <person name="Martin J.F."/>
            <person name="Nierman W.C."/>
            <person name="Nijland J.G."/>
            <person name="Pronk J.T."/>
            <person name="Roubos J.A."/>
            <person name="van der Klei I.J."/>
            <person name="van Peij N.N.M.E."/>
            <person name="Veenhuis M."/>
            <person name="von Doehren H."/>
            <person name="Wagner C."/>
            <person name="Wortman J.R."/>
            <person name="Bovenberg R.A.L."/>
        </authorList>
    </citation>
    <scope>NUCLEOTIDE SEQUENCE [LARGE SCALE GENOMIC DNA]</scope>
    <source>
        <strain evidence="2">ATCC 28089 / DSM 1075 / NRRL 1951 / Wisconsin 54-1255</strain>
    </source>
</reference>
<dbReference type="OrthoDB" id="4349971at2759"/>
<organism evidence="1 2">
    <name type="scientific">Penicillium rubens (strain ATCC 28089 / DSM 1075 / NRRL 1951 / Wisconsin 54-1255)</name>
    <name type="common">Penicillium chrysogenum</name>
    <dbReference type="NCBI Taxonomy" id="500485"/>
    <lineage>
        <taxon>Eukaryota</taxon>
        <taxon>Fungi</taxon>
        <taxon>Dikarya</taxon>
        <taxon>Ascomycota</taxon>
        <taxon>Pezizomycotina</taxon>
        <taxon>Eurotiomycetes</taxon>
        <taxon>Eurotiomycetidae</taxon>
        <taxon>Eurotiales</taxon>
        <taxon>Aspergillaceae</taxon>
        <taxon>Penicillium</taxon>
        <taxon>Penicillium chrysogenum species complex</taxon>
    </lineage>
</organism>
<evidence type="ECO:0000313" key="2">
    <source>
        <dbReference type="Proteomes" id="UP000000724"/>
    </source>
</evidence>
<dbReference type="AlphaFoldDB" id="B6H0L0"/>
<dbReference type="OMA" id="NELEGHG"/>
<evidence type="ECO:0000313" key="1">
    <source>
        <dbReference type="EMBL" id="CAP79928.1"/>
    </source>
</evidence>
<gene>
    <name evidence="1" type="ORF">Pc12g03010</name>
    <name evidence="1" type="ORF">PCH_Pc12g03010</name>
</gene>
<proteinExistence type="predicted"/>
<protein>
    <submittedName>
        <fullName evidence="1">Uncharacterized protein</fullName>
    </submittedName>
</protein>
<dbReference type="EMBL" id="AM920427">
    <property type="protein sequence ID" value="CAP79928.1"/>
    <property type="molecule type" value="Genomic_DNA"/>
</dbReference>
<sequence length="197" mass="21769">MWVMENRLSIKYPVLIQRSARERKCGPRDSISVKALPRAIAWVENPTPDLAQSCRDLLYLQFVSTIPRSTSPSAAAAESVRSLYIVHSVEPVTMIGLSPGRQVRGTSFTPQCETNAFALPAVKLKPLFSHMTQNETGDLPSLNELEGHGSLTLNLYLPDMPCTGYIGHIVWGQGNVWDWMARYGQDLGVSVACCGYE</sequence>
<accession>B6H0L0</accession>
<dbReference type="Proteomes" id="UP000000724">
    <property type="component" value="Contig Pc00c12"/>
</dbReference>
<name>B6H0L0_PENRW</name>